<dbReference type="Proteomes" id="UP001311799">
    <property type="component" value="Unassembled WGS sequence"/>
</dbReference>
<keyword evidence="4" id="KW-1185">Reference proteome</keyword>
<dbReference type="PANTHER" id="PTHR12785:SF6">
    <property type="entry name" value="SPLICING FACTOR 3B SUBUNIT 2"/>
    <property type="match status" value="1"/>
</dbReference>
<gene>
    <name evidence="3" type="ORF">RS030_111884</name>
</gene>
<organism evidence="3 4">
    <name type="scientific">Cryptosporidium xiaoi</name>
    <dbReference type="NCBI Taxonomy" id="659607"/>
    <lineage>
        <taxon>Eukaryota</taxon>
        <taxon>Sar</taxon>
        <taxon>Alveolata</taxon>
        <taxon>Apicomplexa</taxon>
        <taxon>Conoidasida</taxon>
        <taxon>Coccidia</taxon>
        <taxon>Eucoccidiorida</taxon>
        <taxon>Eimeriorina</taxon>
        <taxon>Cryptosporidiidae</taxon>
        <taxon>Cryptosporidium</taxon>
    </lineage>
</organism>
<feature type="region of interest" description="Disordered" evidence="1">
    <location>
        <begin position="432"/>
        <end position="467"/>
    </location>
</feature>
<evidence type="ECO:0000256" key="1">
    <source>
        <dbReference type="SAM" id="MobiDB-lite"/>
    </source>
</evidence>
<dbReference type="InterPro" id="IPR006568">
    <property type="entry name" value="PSP_pro-rich"/>
</dbReference>
<feature type="compositionally biased region" description="Low complexity" evidence="1">
    <location>
        <begin position="41"/>
        <end position="60"/>
    </location>
</feature>
<name>A0AAV9Y208_9CRYT</name>
<feature type="domain" description="PSP proline-rich" evidence="2">
    <location>
        <begin position="301"/>
        <end position="354"/>
    </location>
</feature>
<accession>A0AAV9Y208</accession>
<evidence type="ECO:0000313" key="4">
    <source>
        <dbReference type="Proteomes" id="UP001311799"/>
    </source>
</evidence>
<feature type="region of interest" description="Disordered" evidence="1">
    <location>
        <begin position="26"/>
        <end position="60"/>
    </location>
</feature>
<dbReference type="GO" id="GO:0005634">
    <property type="term" value="C:nucleus"/>
    <property type="evidence" value="ECO:0007669"/>
    <property type="project" value="InterPro"/>
</dbReference>
<proteinExistence type="predicted"/>
<dbReference type="AlphaFoldDB" id="A0AAV9Y208"/>
<dbReference type="Pfam" id="PF04037">
    <property type="entry name" value="DUF382"/>
    <property type="match status" value="1"/>
</dbReference>
<feature type="compositionally biased region" description="Basic residues" evidence="1">
    <location>
        <begin position="26"/>
        <end position="40"/>
    </location>
</feature>
<dbReference type="Pfam" id="PF04046">
    <property type="entry name" value="PSP"/>
    <property type="match status" value="1"/>
</dbReference>
<dbReference type="EMBL" id="JAWDEY010000002">
    <property type="protein sequence ID" value="KAK6590879.1"/>
    <property type="molecule type" value="Genomic_DNA"/>
</dbReference>
<feature type="compositionally biased region" description="Low complexity" evidence="1">
    <location>
        <begin position="448"/>
        <end position="465"/>
    </location>
</feature>
<evidence type="ECO:0000259" key="2">
    <source>
        <dbReference type="SMART" id="SM00581"/>
    </source>
</evidence>
<protein>
    <submittedName>
        <fullName evidence="3">Cus1p U2 snRNP</fullName>
    </submittedName>
</protein>
<dbReference type="InterPro" id="IPR052584">
    <property type="entry name" value="U2_snRNP_Complex_Component"/>
</dbReference>
<dbReference type="PANTHER" id="PTHR12785">
    <property type="entry name" value="SPLICING FACTOR 3B"/>
    <property type="match status" value="1"/>
</dbReference>
<dbReference type="SMART" id="SM00581">
    <property type="entry name" value="PSP"/>
    <property type="match status" value="1"/>
</dbReference>
<dbReference type="InterPro" id="IPR007180">
    <property type="entry name" value="DUF382"/>
</dbReference>
<reference evidence="3 4" key="1">
    <citation type="submission" date="2023-10" db="EMBL/GenBank/DDBJ databases">
        <title>Comparative genomics analysis reveals potential genetic determinants of host preference in Cryptosporidium xiaoi.</title>
        <authorList>
            <person name="Xiao L."/>
            <person name="Li J."/>
        </authorList>
    </citation>
    <scope>NUCLEOTIDE SEQUENCE [LARGE SCALE GENOMIC DNA]</scope>
    <source>
        <strain evidence="3 4">52996</strain>
    </source>
</reference>
<evidence type="ECO:0000313" key="3">
    <source>
        <dbReference type="EMBL" id="KAK6590879.1"/>
    </source>
</evidence>
<sequence>MSDLITIKKRLKELKKNTDEYKKLQNKLKKERNKSNKKNKLNNVNNVKINDNDSSLNNENDTVEYNVEDSVELKLVFPDAYKYLSGLEYNNEIKNKNDTNSEEKLIMNNNNDKVEDFTEVNMSTLMEDEDYENEMVKNEIKDKNSIKNFKSKNNGILGKITIKDLKEKSNNPELVEIWDTTASDPELLVFLKCLQGSVKVPLHWNSKRRYLQGKRGLERPPYKLPSYIEETNIAEIRALLLEEESKMTMKQKQRRKIRPKLNRMDIDYQVLHDAFFIYSTKPTLTQIGELYYEGKEYEFRNKNIRPGKLSQRLKDALGMQPNWPPPWLIKMQKHGPPPSYPYLRIPGVNSQIPNGCQFGFKPGDWGKPPIDDDGKPIWGLLPPIDDEINETENRINFENSSVTFSIGIANNNNKNLLGYWGETDDYTSHNINETEKDNTNIGNKSHDSNFNNNNNITNSNSNNDSTDLPNENNVIAEQSIKSNIPKIVNPFLFNSNINVDLDKERSVNDKSKFYTVIEQSEVAIDDSIFPSSHKYNIK</sequence>
<comment type="caution">
    <text evidence="3">The sequence shown here is derived from an EMBL/GenBank/DDBJ whole genome shotgun (WGS) entry which is preliminary data.</text>
</comment>